<evidence type="ECO:0000313" key="2">
    <source>
        <dbReference type="Proteomes" id="UP000827092"/>
    </source>
</evidence>
<gene>
    <name evidence="1" type="ORF">JTE90_021530</name>
</gene>
<organism evidence="1 2">
    <name type="scientific">Oedothorax gibbosus</name>
    <dbReference type="NCBI Taxonomy" id="931172"/>
    <lineage>
        <taxon>Eukaryota</taxon>
        <taxon>Metazoa</taxon>
        <taxon>Ecdysozoa</taxon>
        <taxon>Arthropoda</taxon>
        <taxon>Chelicerata</taxon>
        <taxon>Arachnida</taxon>
        <taxon>Araneae</taxon>
        <taxon>Araneomorphae</taxon>
        <taxon>Entelegynae</taxon>
        <taxon>Araneoidea</taxon>
        <taxon>Linyphiidae</taxon>
        <taxon>Erigoninae</taxon>
        <taxon>Oedothorax</taxon>
    </lineage>
</organism>
<name>A0AAV6VQG3_9ARAC</name>
<sequence length="411" mass="47779">MSCFWNYNNNKLLKCRSCNKEFTLSEEDFPEDLFSLISKYDLPQLHWFCMSCNKWRVTQRDVQSLDSRLTELETNFKTMQKGVSDYRDNEIRMPTSSPAVNTYGNHSITDDSYDNSFSSPNSSCSSNCSIRPNNYSSNKNKDALRIINFIMTKEIKIDDDKARISIEAVDSFLLTLNPYLKKLDPVFKYLYSRDYKTGSSYNDLKISSGYDYDINIMLVLREPFKLEVDFFKETMAFAKLKWSKTADILPDSKLCVLNFLEKHSEKGYLDPEKIKNWFHSLVARFALMKDDSLVENLQEQITQLSLQIGKLNRKRFPKRRQFRPRSRSSSRVALSIMLFVITTQNSVRQLLFVGSRAVGITGRIRKTESPSLIDDRGTWGRAESSLRKRQRIGHPIPYRYRGGVVCDSSFT</sequence>
<dbReference type="EMBL" id="JAFNEN010000041">
    <property type="protein sequence ID" value="KAG8198276.1"/>
    <property type="molecule type" value="Genomic_DNA"/>
</dbReference>
<dbReference type="Gene3D" id="3.30.460.90">
    <property type="match status" value="1"/>
</dbReference>
<reference evidence="1 2" key="1">
    <citation type="journal article" date="2022" name="Nat. Ecol. Evol.">
        <title>A masculinizing supergene underlies an exaggerated male reproductive morph in a spider.</title>
        <authorList>
            <person name="Hendrickx F."/>
            <person name="De Corte Z."/>
            <person name="Sonet G."/>
            <person name="Van Belleghem S.M."/>
            <person name="Kostlbacher S."/>
            <person name="Vangestel C."/>
        </authorList>
    </citation>
    <scope>NUCLEOTIDE SEQUENCE [LARGE SCALE GENOMIC DNA]</scope>
    <source>
        <strain evidence="1">W744_W776</strain>
    </source>
</reference>
<protein>
    <submittedName>
        <fullName evidence="1">Uncharacterized protein</fullName>
    </submittedName>
</protein>
<dbReference type="Proteomes" id="UP000827092">
    <property type="component" value="Unassembled WGS sequence"/>
</dbReference>
<evidence type="ECO:0000313" key="1">
    <source>
        <dbReference type="EMBL" id="KAG8198276.1"/>
    </source>
</evidence>
<comment type="caution">
    <text evidence="1">The sequence shown here is derived from an EMBL/GenBank/DDBJ whole genome shotgun (WGS) entry which is preliminary data.</text>
</comment>
<keyword evidence="2" id="KW-1185">Reference proteome</keyword>
<accession>A0AAV6VQG3</accession>
<dbReference type="AlphaFoldDB" id="A0AAV6VQG3"/>
<proteinExistence type="predicted"/>